<dbReference type="Pfam" id="PF02316">
    <property type="entry name" value="HTH_Tnp_Mu_1"/>
    <property type="match status" value="1"/>
</dbReference>
<dbReference type="InterPro" id="IPR009061">
    <property type="entry name" value="DNA-bd_dom_put_sf"/>
</dbReference>
<dbReference type="OrthoDB" id="5676324at2"/>
<name>A0A249DZ99_9ENTR</name>
<dbReference type="AlphaFoldDB" id="A0A249DZ99"/>
<keyword evidence="1" id="KW-0238">DNA-binding</keyword>
<dbReference type="Gene3D" id="1.10.10.10">
    <property type="entry name" value="Winged helix-like DNA-binding domain superfamily/Winged helix DNA-binding domain"/>
    <property type="match status" value="1"/>
</dbReference>
<evidence type="ECO:0000313" key="1">
    <source>
        <dbReference type="EMBL" id="ASX26679.1"/>
    </source>
</evidence>
<dbReference type="EMBL" id="CP016303">
    <property type="protein sequence ID" value="ASX26679.1"/>
    <property type="molecule type" value="Genomic_DNA"/>
</dbReference>
<dbReference type="Proteomes" id="UP000216438">
    <property type="component" value="Chromosome"/>
</dbReference>
<evidence type="ECO:0000313" key="2">
    <source>
        <dbReference type="Proteomes" id="UP000216438"/>
    </source>
</evidence>
<proteinExistence type="predicted"/>
<dbReference type="InterPro" id="IPR003314">
    <property type="entry name" value="Mu-type_HTH"/>
</dbReference>
<reference evidence="2" key="1">
    <citation type="submission" date="2016-06" db="EMBL/GenBank/DDBJ databases">
        <authorList>
            <person name="Chen W."/>
            <person name="Hasegawa D.K."/>
        </authorList>
    </citation>
    <scope>NUCLEOTIDE SEQUENCE [LARGE SCALE GENOMIC DNA]</scope>
    <source>
        <strain evidence="2">MEAM1</strain>
    </source>
</reference>
<dbReference type="GO" id="GO:0003677">
    <property type="term" value="F:DNA binding"/>
    <property type="evidence" value="ECO:0007669"/>
    <property type="project" value="UniProtKB-KW"/>
</dbReference>
<sequence length="115" mass="13533">MDKEWFSAKELIHSPGLPSSTQGINQMARRQGWKHRRRLGVQGKALEYHIDSLPKPILKQLRLNEEAEKYSLNQQDPFTIWIEAYRQLTDSEREKLIAFLFREGIQGLIKRLSND</sequence>
<protein>
    <submittedName>
        <fullName evidence="1">DNA-binding protein</fullName>
    </submittedName>
</protein>
<dbReference type="SUPFAM" id="SSF46955">
    <property type="entry name" value="Putative DNA-binding domain"/>
    <property type="match status" value="1"/>
</dbReference>
<dbReference type="InterPro" id="IPR036388">
    <property type="entry name" value="WH-like_DNA-bd_sf"/>
</dbReference>
<accession>A0A249DZ99</accession>
<dbReference type="PROSITE" id="PS51702">
    <property type="entry name" value="HTH_MU"/>
    <property type="match status" value="1"/>
</dbReference>
<organism evidence="1 2">
    <name type="scientific">Candidatus Hamiltonella defensa</name>
    <name type="common">Bemisia tabaci</name>
    <dbReference type="NCBI Taxonomy" id="672795"/>
    <lineage>
        <taxon>Bacteria</taxon>
        <taxon>Pseudomonadati</taxon>
        <taxon>Pseudomonadota</taxon>
        <taxon>Gammaproteobacteria</taxon>
        <taxon>Enterobacterales</taxon>
        <taxon>Enterobacteriaceae</taxon>
        <taxon>aphid secondary symbionts</taxon>
        <taxon>Candidatus Williamhamiltonella</taxon>
    </lineage>
</organism>
<gene>
    <name evidence="1" type="ORF">BA171_06485</name>
</gene>
<reference evidence="1 2" key="2">
    <citation type="submission" date="2017-09" db="EMBL/GenBank/DDBJ databases">
        <title>The genome of whitefly Bemisia tabaci, a global crop pest, provides novel insights into virus transmission, host adaptation and insecticide resistance.</title>
        <authorList>
            <person name="Kaur N."/>
            <person name="Kliot A."/>
            <person name="Pinheiro P.V."/>
            <person name="Luan J."/>
            <person name="Zheng Y."/>
            <person name="Liu W."/>
            <person name="Sun H."/>
            <person name="Yang X."/>
            <person name="Xu Y."/>
            <person name="Luo Y."/>
            <person name="Kruse A."/>
            <person name="Fisher T.W."/>
            <person name="Nelson D.R."/>
            <person name="Elimelech M."/>
            <person name="MacCoss M."/>
            <person name="Johnson R."/>
            <person name="Cohen E."/>
            <person name="Hunter W.B."/>
            <person name="Brown J.K."/>
            <person name="Jander G."/>
            <person name="Cilia M."/>
            <person name="Douglas A.E."/>
            <person name="Ghanim M."/>
            <person name="Simmons A.M."/>
            <person name="Wintermantel W.M."/>
            <person name="Ling K.-S."/>
            <person name="Fei Z."/>
        </authorList>
    </citation>
    <scope>NUCLEOTIDE SEQUENCE [LARGE SCALE GENOMIC DNA]</scope>
    <source>
        <strain evidence="1 2">MEAM1</strain>
    </source>
</reference>
<dbReference type="RefSeq" id="WP_016857870.1">
    <property type="nucleotide sequence ID" value="NZ_CP016303.1"/>
</dbReference>